<feature type="transmembrane region" description="Helical" evidence="6">
    <location>
        <begin position="115"/>
        <end position="139"/>
    </location>
</feature>
<feature type="transmembrane region" description="Helical" evidence="6">
    <location>
        <begin position="21"/>
        <end position="38"/>
    </location>
</feature>
<keyword evidence="2" id="KW-0813">Transport</keyword>
<evidence type="ECO:0000256" key="3">
    <source>
        <dbReference type="ARBA" id="ARBA00022692"/>
    </source>
</evidence>
<keyword evidence="5 6" id="KW-0472">Membrane</keyword>
<dbReference type="OrthoDB" id="9773957at2"/>
<evidence type="ECO:0000259" key="7">
    <source>
        <dbReference type="PROSITE" id="PS50850"/>
    </source>
</evidence>
<dbReference type="GO" id="GO:0022857">
    <property type="term" value="F:transmembrane transporter activity"/>
    <property type="evidence" value="ECO:0007669"/>
    <property type="project" value="InterPro"/>
</dbReference>
<feature type="transmembrane region" description="Helical" evidence="6">
    <location>
        <begin position="340"/>
        <end position="360"/>
    </location>
</feature>
<dbReference type="PANTHER" id="PTHR43791:SF100">
    <property type="entry name" value="SUGAR TRANSPORTER"/>
    <property type="match status" value="1"/>
</dbReference>
<sequence length="442" mass="46917">MTELSTAARTDEQRREFSKRAFRRIVPLLCLVYVISFLDRTNIGFAKDRLQADLGISAAAYGLGAGLFFLTYALLEVPSNLVLRKVGARWWIARIMITWGLLSAATAFVRGEVSFYVLRLLLGAAEAGLFPGVILYFTYWFTRAERAKANGYFLLGASIANIVGSPLAGALLSIDGAGGLHGWQWLFLTEGAPAVVLAFVILRVLPDSPAKASWVSAEEARDLQARLDAEAGPEPARHPVRQVLRDPQIVLAIVVYFCHQVAIYAVAYFLPGIIGRAGSLSPFQTGLLAMLPWLASGIGALVLPRLATTAGRARLLIAIALLVMAGGFLVGLLAGPVLGLLGLCGSGFVFWCVNSTIFTFPSSRLTGAALAGGLAFVNSCGILGGFAGPYLMGLAENSTGDPASGLWIVVVLLVLAAALAMALRHGAARKADSARLESDLRK</sequence>
<evidence type="ECO:0000313" key="8">
    <source>
        <dbReference type="EMBL" id="RJQ85543.1"/>
    </source>
</evidence>
<dbReference type="GO" id="GO:0005886">
    <property type="term" value="C:plasma membrane"/>
    <property type="evidence" value="ECO:0007669"/>
    <property type="project" value="UniProtKB-SubCell"/>
</dbReference>
<dbReference type="FunFam" id="1.20.1250.20:FF:000018">
    <property type="entry name" value="MFS transporter permease"/>
    <property type="match status" value="1"/>
</dbReference>
<dbReference type="CDD" id="cd17319">
    <property type="entry name" value="MFS_ExuT_GudP_like"/>
    <property type="match status" value="1"/>
</dbReference>
<feature type="transmembrane region" description="Helical" evidence="6">
    <location>
        <begin position="185"/>
        <end position="205"/>
    </location>
</feature>
<name>A0A419I4T3_9PSEU</name>
<feature type="transmembrane region" description="Helical" evidence="6">
    <location>
        <begin position="249"/>
        <end position="270"/>
    </location>
</feature>
<feature type="transmembrane region" description="Helical" evidence="6">
    <location>
        <begin position="282"/>
        <end position="303"/>
    </location>
</feature>
<evidence type="ECO:0000313" key="9">
    <source>
        <dbReference type="Proteomes" id="UP000285112"/>
    </source>
</evidence>
<evidence type="ECO:0000256" key="6">
    <source>
        <dbReference type="SAM" id="Phobius"/>
    </source>
</evidence>
<feature type="transmembrane region" description="Helical" evidence="6">
    <location>
        <begin position="315"/>
        <end position="334"/>
    </location>
</feature>
<accession>A0A419I4T3</accession>
<dbReference type="PROSITE" id="PS50850">
    <property type="entry name" value="MFS"/>
    <property type="match status" value="1"/>
</dbReference>
<keyword evidence="9" id="KW-1185">Reference proteome</keyword>
<evidence type="ECO:0000256" key="2">
    <source>
        <dbReference type="ARBA" id="ARBA00022448"/>
    </source>
</evidence>
<evidence type="ECO:0000256" key="5">
    <source>
        <dbReference type="ARBA" id="ARBA00023136"/>
    </source>
</evidence>
<evidence type="ECO:0000256" key="4">
    <source>
        <dbReference type="ARBA" id="ARBA00022989"/>
    </source>
</evidence>
<dbReference type="PANTHER" id="PTHR43791">
    <property type="entry name" value="PERMEASE-RELATED"/>
    <property type="match status" value="1"/>
</dbReference>
<comment type="subcellular location">
    <subcellularLocation>
        <location evidence="1">Cell membrane</location>
        <topology evidence="1">Multi-pass membrane protein</topology>
    </subcellularLocation>
</comment>
<dbReference type="InterPro" id="IPR036259">
    <property type="entry name" value="MFS_trans_sf"/>
</dbReference>
<dbReference type="InterPro" id="IPR011701">
    <property type="entry name" value="MFS"/>
</dbReference>
<organism evidence="8 9">
    <name type="scientific">Amycolatopsis panacis</name>
    <dbReference type="NCBI Taxonomy" id="2340917"/>
    <lineage>
        <taxon>Bacteria</taxon>
        <taxon>Bacillati</taxon>
        <taxon>Actinomycetota</taxon>
        <taxon>Actinomycetes</taxon>
        <taxon>Pseudonocardiales</taxon>
        <taxon>Pseudonocardiaceae</taxon>
        <taxon>Amycolatopsis</taxon>
    </lineage>
</organism>
<keyword evidence="4 6" id="KW-1133">Transmembrane helix</keyword>
<dbReference type="Pfam" id="PF07690">
    <property type="entry name" value="MFS_1"/>
    <property type="match status" value="1"/>
</dbReference>
<dbReference type="InterPro" id="IPR020846">
    <property type="entry name" value="MFS_dom"/>
</dbReference>
<dbReference type="RefSeq" id="WP_120023675.1">
    <property type="nucleotide sequence ID" value="NZ_QZFV01000077.1"/>
</dbReference>
<dbReference type="AlphaFoldDB" id="A0A419I4T3"/>
<proteinExistence type="predicted"/>
<evidence type="ECO:0000256" key="1">
    <source>
        <dbReference type="ARBA" id="ARBA00004651"/>
    </source>
</evidence>
<dbReference type="EMBL" id="QZFV01000077">
    <property type="protein sequence ID" value="RJQ85543.1"/>
    <property type="molecule type" value="Genomic_DNA"/>
</dbReference>
<comment type="caution">
    <text evidence="8">The sequence shown here is derived from an EMBL/GenBank/DDBJ whole genome shotgun (WGS) entry which is preliminary data.</text>
</comment>
<feature type="transmembrane region" description="Helical" evidence="6">
    <location>
        <begin position="404"/>
        <end position="423"/>
    </location>
</feature>
<dbReference type="SUPFAM" id="SSF103473">
    <property type="entry name" value="MFS general substrate transporter"/>
    <property type="match status" value="1"/>
</dbReference>
<feature type="transmembrane region" description="Helical" evidence="6">
    <location>
        <begin position="87"/>
        <end position="109"/>
    </location>
</feature>
<protein>
    <submittedName>
        <fullName evidence="8">MFS transporter</fullName>
    </submittedName>
</protein>
<feature type="transmembrane region" description="Helical" evidence="6">
    <location>
        <begin position="58"/>
        <end position="75"/>
    </location>
</feature>
<keyword evidence="3 6" id="KW-0812">Transmembrane</keyword>
<feature type="transmembrane region" description="Helical" evidence="6">
    <location>
        <begin position="151"/>
        <end position="173"/>
    </location>
</feature>
<feature type="transmembrane region" description="Helical" evidence="6">
    <location>
        <begin position="367"/>
        <end position="392"/>
    </location>
</feature>
<dbReference type="Proteomes" id="UP000285112">
    <property type="component" value="Unassembled WGS sequence"/>
</dbReference>
<dbReference type="Gene3D" id="1.20.1250.20">
    <property type="entry name" value="MFS general substrate transporter like domains"/>
    <property type="match status" value="2"/>
</dbReference>
<gene>
    <name evidence="8" type="ORF">D5S19_13380</name>
</gene>
<reference evidence="8 9" key="1">
    <citation type="submission" date="2018-09" db="EMBL/GenBank/DDBJ databases">
        <title>YIM PH 21725 draft genome.</title>
        <authorList>
            <person name="Miao C."/>
        </authorList>
    </citation>
    <scope>NUCLEOTIDE SEQUENCE [LARGE SCALE GENOMIC DNA]</scope>
    <source>
        <strain evidence="9">YIM PH21725</strain>
    </source>
</reference>
<feature type="domain" description="Major facilitator superfamily (MFS) profile" evidence="7">
    <location>
        <begin position="25"/>
        <end position="428"/>
    </location>
</feature>